<organism evidence="1">
    <name type="scientific">Bacillus anthracis</name>
    <name type="common">anthrax bacterium</name>
    <dbReference type="NCBI Taxonomy" id="1392"/>
    <lineage>
        <taxon>Bacteria</taxon>
        <taxon>Bacillati</taxon>
        <taxon>Bacillota</taxon>
        <taxon>Bacilli</taxon>
        <taxon>Bacillales</taxon>
        <taxon>Bacillaceae</taxon>
        <taxon>Bacillus</taxon>
        <taxon>Bacillus cereus group</taxon>
    </lineage>
</organism>
<comment type="caution">
    <text evidence="1">The sequence shown here is derived from an EMBL/GenBank/DDBJ whole genome shotgun (WGS) entry which is preliminary data.</text>
</comment>
<proteinExistence type="predicted"/>
<dbReference type="AlphaFoldDB" id="A0A640LNC8"/>
<protein>
    <submittedName>
        <fullName evidence="1">Uncharacterized protein</fullName>
    </submittedName>
</protein>
<reference evidence="1" key="1">
    <citation type="submission" date="2019-12" db="EMBL/GenBank/DDBJ databases">
        <title>Epidemiological and comparative genomic analysis of Bacillus anthracis isolated from northern Vietnam.</title>
        <authorList>
            <person name="Hoang T.T.H."/>
            <person name="Dang D.A."/>
            <person name="Pham M.H."/>
            <person name="Luong M.H."/>
            <person name="Tran N.D."/>
            <person name="Nguyen T.H."/>
            <person name="Nguyen T.T."/>
            <person name="Inoue S."/>
            <person name="Morikawa S."/>
            <person name="Okutani A."/>
        </authorList>
    </citation>
    <scope>NUCLEOTIDE SEQUENCE</scope>
    <source>
        <strain evidence="1">TuanDB</strain>
    </source>
</reference>
<accession>A0A640LNC8</accession>
<evidence type="ECO:0000313" key="1">
    <source>
        <dbReference type="EMBL" id="GEU03381.1"/>
    </source>
</evidence>
<gene>
    <name evidence="1" type="ORF">TuanDB_43510</name>
</gene>
<dbReference type="EMBL" id="BLET01000685">
    <property type="protein sequence ID" value="GEU03381.1"/>
    <property type="molecule type" value="Genomic_DNA"/>
</dbReference>
<name>A0A640LNC8_BACAN</name>
<sequence length="51" mass="5716">MKGELVCLAITTVSIVKNIKRNSITVVRTIVSVMTTRTVLLGHQHLELEIR</sequence>